<dbReference type="AlphaFoldDB" id="A0A1F6DHX4"/>
<dbReference type="GO" id="GO:0016884">
    <property type="term" value="F:carbon-nitrogen ligase activity, with glutamine as amido-N-donor"/>
    <property type="evidence" value="ECO:0007669"/>
    <property type="project" value="InterPro"/>
</dbReference>
<accession>A0A1F6DHX4</accession>
<protein>
    <recommendedName>
        <fullName evidence="3">Glutamyl-tRNA amidotransferase</fullName>
    </recommendedName>
</protein>
<dbReference type="PANTHER" id="PTHR28055:SF1">
    <property type="entry name" value="ALTERED INHERITANCE OF MITOCHONDRIA PROTEIN 41, MITOCHONDRIAL"/>
    <property type="match status" value="1"/>
</dbReference>
<evidence type="ECO:0008006" key="3">
    <source>
        <dbReference type="Google" id="ProtNLM"/>
    </source>
</evidence>
<gene>
    <name evidence="1" type="ORF">A3C86_04675</name>
</gene>
<dbReference type="InterPro" id="IPR042184">
    <property type="entry name" value="YqeY/Aim41_N"/>
</dbReference>
<evidence type="ECO:0000313" key="1">
    <source>
        <dbReference type="EMBL" id="OGG61013.1"/>
    </source>
</evidence>
<dbReference type="PANTHER" id="PTHR28055">
    <property type="entry name" value="ALTERED INHERITANCE OF MITOCHONDRIA PROTEIN 41, MITOCHONDRIAL"/>
    <property type="match status" value="1"/>
</dbReference>
<dbReference type="InterPro" id="IPR023168">
    <property type="entry name" value="GatB_Yqey_C_2"/>
</dbReference>
<name>A0A1F6DHX4_9BACT</name>
<comment type="caution">
    <text evidence="1">The sequence shown here is derived from an EMBL/GenBank/DDBJ whole genome shotgun (WGS) entry which is preliminary data.</text>
</comment>
<dbReference type="EMBL" id="MFLD01000002">
    <property type="protein sequence ID" value="OGG61013.1"/>
    <property type="molecule type" value="Genomic_DNA"/>
</dbReference>
<dbReference type="Gene3D" id="1.10.1510.10">
    <property type="entry name" value="Uncharacterised protein YqeY/AIM41 PF09424, N-terminal domain"/>
    <property type="match status" value="1"/>
</dbReference>
<proteinExistence type="predicted"/>
<dbReference type="InterPro" id="IPR003789">
    <property type="entry name" value="Asn/Gln_tRNA_amidoTrase-B-like"/>
</dbReference>
<evidence type="ECO:0000313" key="2">
    <source>
        <dbReference type="Proteomes" id="UP000178042"/>
    </source>
</evidence>
<sequence>MLNEKIRKELTDAMRAKDSLKMNTLRGLLSAFTNELVAKGIKPQEAISDVDALAVIKRAVKQRKDSIEQFRKGGREDLAQKEEEELKILETYMPSQMSREQIETVAKQVKEKLGITDKSKMGMFVGAVIKETKGQADGAEVKQVVESLL</sequence>
<organism evidence="1 2">
    <name type="scientific">Candidatus Kaiserbacteria bacterium RIFCSPHIGHO2_02_FULL_49_16</name>
    <dbReference type="NCBI Taxonomy" id="1798490"/>
    <lineage>
        <taxon>Bacteria</taxon>
        <taxon>Candidatus Kaiseribacteriota</taxon>
    </lineage>
</organism>
<reference evidence="1 2" key="1">
    <citation type="journal article" date="2016" name="Nat. Commun.">
        <title>Thousands of microbial genomes shed light on interconnected biogeochemical processes in an aquifer system.</title>
        <authorList>
            <person name="Anantharaman K."/>
            <person name="Brown C.T."/>
            <person name="Hug L.A."/>
            <person name="Sharon I."/>
            <person name="Castelle C.J."/>
            <person name="Probst A.J."/>
            <person name="Thomas B.C."/>
            <person name="Singh A."/>
            <person name="Wilkins M.J."/>
            <person name="Karaoz U."/>
            <person name="Brodie E.L."/>
            <person name="Williams K.H."/>
            <person name="Hubbard S.S."/>
            <person name="Banfield J.F."/>
        </authorList>
    </citation>
    <scope>NUCLEOTIDE SEQUENCE [LARGE SCALE GENOMIC DNA]</scope>
</reference>
<dbReference type="Proteomes" id="UP000178042">
    <property type="component" value="Unassembled WGS sequence"/>
</dbReference>
<dbReference type="SUPFAM" id="SSF89095">
    <property type="entry name" value="GatB/YqeY motif"/>
    <property type="match status" value="1"/>
</dbReference>
<dbReference type="Pfam" id="PF09424">
    <property type="entry name" value="YqeY"/>
    <property type="match status" value="1"/>
</dbReference>
<dbReference type="Gene3D" id="1.10.10.410">
    <property type="match status" value="1"/>
</dbReference>
<dbReference type="InterPro" id="IPR019004">
    <property type="entry name" value="YqeY/Aim41"/>
</dbReference>